<evidence type="ECO:0000256" key="2">
    <source>
        <dbReference type="ARBA" id="ARBA00004533"/>
    </source>
</evidence>
<keyword evidence="6" id="KW-1133">Transmembrane helix</keyword>
<dbReference type="OrthoDB" id="9812260at2"/>
<dbReference type="FunFam" id="3.30.70.270:FF:000001">
    <property type="entry name" value="Diguanylate cyclase domain protein"/>
    <property type="match status" value="1"/>
</dbReference>
<feature type="domain" description="GGDEF" evidence="7">
    <location>
        <begin position="415"/>
        <end position="548"/>
    </location>
</feature>
<accession>A0A2N8SZ54</accession>
<dbReference type="Gene3D" id="3.30.450.20">
    <property type="entry name" value="PAS domain"/>
    <property type="match status" value="1"/>
</dbReference>
<dbReference type="InterPro" id="IPR035965">
    <property type="entry name" value="PAS-like_dom_sf"/>
</dbReference>
<evidence type="ECO:0000256" key="6">
    <source>
        <dbReference type="SAM" id="Phobius"/>
    </source>
</evidence>
<dbReference type="GO" id="GO:0005886">
    <property type="term" value="C:plasma membrane"/>
    <property type="evidence" value="ECO:0007669"/>
    <property type="project" value="UniProtKB-SubCell"/>
</dbReference>
<dbReference type="SMART" id="SM00267">
    <property type="entry name" value="GGDEF"/>
    <property type="match status" value="1"/>
</dbReference>
<name>A0A2N8SZ54_STUST</name>
<keyword evidence="6" id="KW-0472">Membrane</keyword>
<dbReference type="Gene3D" id="3.30.70.270">
    <property type="match status" value="1"/>
</dbReference>
<dbReference type="Pfam" id="PF16927">
    <property type="entry name" value="HisKA_7TM"/>
    <property type="match status" value="1"/>
</dbReference>
<dbReference type="EMBL" id="POUW01000001">
    <property type="protein sequence ID" value="PNG07774.1"/>
    <property type="molecule type" value="Genomic_DNA"/>
</dbReference>
<evidence type="ECO:0000256" key="3">
    <source>
        <dbReference type="ARBA" id="ARBA00012528"/>
    </source>
</evidence>
<keyword evidence="6" id="KW-0812">Transmembrane</keyword>
<proteinExistence type="predicted"/>
<dbReference type="InterPro" id="IPR000014">
    <property type="entry name" value="PAS"/>
</dbReference>
<feature type="transmembrane region" description="Helical" evidence="6">
    <location>
        <begin position="188"/>
        <end position="208"/>
    </location>
</feature>
<feature type="transmembrane region" description="Helical" evidence="6">
    <location>
        <begin position="12"/>
        <end position="31"/>
    </location>
</feature>
<dbReference type="NCBIfam" id="TIGR00254">
    <property type="entry name" value="GGDEF"/>
    <property type="match status" value="1"/>
</dbReference>
<evidence type="ECO:0000256" key="1">
    <source>
        <dbReference type="ARBA" id="ARBA00001946"/>
    </source>
</evidence>
<sequence>MLACLNSDWSFSAPVLMALLVGLGVAVLARWVRHQRQFAGSSAFTLMHLAILWWLGVAALEMSVHQQSCKMFWAGMAWPAILGVPTFWSVFLWQYANSVHRPLKPLAIIALMAMPALFWLLALTNPWHWQFYGTASAPISSAPNAPIAYQHGPLFYLAAAYGYPFMLFCIGITLRAAVLSRGLHRRHYVVFLVLTTIPWAANISYIAFGWSLFGFDPTPFSFALTLAGFGWAISGLRLFDLLPIARHLLLDALIDPVLVVDPQRRVIEANPAALRLAHLKRDWRGRPLAQWPYIGSTLDDIVQRSELGDAPQMLSVDAQQQHFEVRVRSICRPTREGPVSLGQMLYLRDITEFQRSQQQLAEALALSEQQLATITSLHETLQNQALRDPLTGLYNRRYLQEFFAHELAHAQRDGTPIALAMVDLDHFKRLNDTYGHAAGDDALKGVAAFLLGGLRNTDAAFRIGGEEFLLVLPRTPPHEAVAKLVRLCEQFAAQALDTRAGALRLTMSIGVAHYPSQASDLDGLMQQADRQLYLAKNSGRNQVRSAHDTIDAAVSALPRPR</sequence>
<dbReference type="InterPro" id="IPR000160">
    <property type="entry name" value="GGDEF_dom"/>
</dbReference>
<feature type="transmembrane region" description="Helical" evidence="6">
    <location>
        <begin position="154"/>
        <end position="176"/>
    </location>
</feature>
<dbReference type="EC" id="2.7.7.65" evidence="3"/>
<keyword evidence="4" id="KW-0808">Transferase</keyword>
<protein>
    <recommendedName>
        <fullName evidence="3">diguanylate cyclase</fullName>
        <ecNumber evidence="3">2.7.7.65</ecNumber>
    </recommendedName>
</protein>
<dbReference type="SUPFAM" id="SSF55785">
    <property type="entry name" value="PYP-like sensor domain (PAS domain)"/>
    <property type="match status" value="1"/>
</dbReference>
<evidence type="ECO:0000256" key="4">
    <source>
        <dbReference type="ARBA" id="ARBA00022777"/>
    </source>
</evidence>
<dbReference type="Pfam" id="PF00990">
    <property type="entry name" value="GGDEF"/>
    <property type="match status" value="1"/>
</dbReference>
<evidence type="ECO:0000259" key="7">
    <source>
        <dbReference type="PROSITE" id="PS50887"/>
    </source>
</evidence>
<organism evidence="8 9">
    <name type="scientific">Stutzerimonas stutzeri</name>
    <name type="common">Pseudomonas stutzeri</name>
    <dbReference type="NCBI Taxonomy" id="316"/>
    <lineage>
        <taxon>Bacteria</taxon>
        <taxon>Pseudomonadati</taxon>
        <taxon>Pseudomonadota</taxon>
        <taxon>Gammaproteobacteria</taxon>
        <taxon>Pseudomonadales</taxon>
        <taxon>Pseudomonadaceae</taxon>
        <taxon>Stutzerimonas</taxon>
    </lineage>
</organism>
<comment type="cofactor">
    <cofactor evidence="1">
        <name>Mg(2+)</name>
        <dbReference type="ChEBI" id="CHEBI:18420"/>
    </cofactor>
</comment>
<dbReference type="SUPFAM" id="SSF55073">
    <property type="entry name" value="Nucleotide cyclase"/>
    <property type="match status" value="1"/>
</dbReference>
<dbReference type="CDD" id="cd00130">
    <property type="entry name" value="PAS"/>
    <property type="match status" value="1"/>
</dbReference>
<gene>
    <name evidence="8" type="ORF">CXL00_01570</name>
</gene>
<dbReference type="Proteomes" id="UP000235897">
    <property type="component" value="Unassembled WGS sequence"/>
</dbReference>
<evidence type="ECO:0000313" key="9">
    <source>
        <dbReference type="Proteomes" id="UP000235897"/>
    </source>
</evidence>
<feature type="transmembrane region" description="Helical" evidence="6">
    <location>
        <begin position="38"/>
        <end position="60"/>
    </location>
</feature>
<dbReference type="AlphaFoldDB" id="A0A2N8SZ54"/>
<comment type="caution">
    <text evidence="8">The sequence shown here is derived from an EMBL/GenBank/DDBJ whole genome shotgun (WGS) entry which is preliminary data.</text>
</comment>
<evidence type="ECO:0000313" key="8">
    <source>
        <dbReference type="EMBL" id="PNG07774.1"/>
    </source>
</evidence>
<dbReference type="InterPro" id="IPR029787">
    <property type="entry name" value="Nucleotide_cyclase"/>
</dbReference>
<keyword evidence="4" id="KW-0418">Kinase</keyword>
<dbReference type="InterPro" id="IPR013656">
    <property type="entry name" value="PAS_4"/>
</dbReference>
<comment type="subcellular location">
    <subcellularLocation>
        <location evidence="2">Cell inner membrane</location>
    </subcellularLocation>
</comment>
<dbReference type="InterPro" id="IPR043128">
    <property type="entry name" value="Rev_trsase/Diguanyl_cyclase"/>
</dbReference>
<feature type="transmembrane region" description="Helical" evidence="6">
    <location>
        <begin position="72"/>
        <end position="93"/>
    </location>
</feature>
<comment type="catalytic activity">
    <reaction evidence="5">
        <text>2 GTP = 3',3'-c-di-GMP + 2 diphosphate</text>
        <dbReference type="Rhea" id="RHEA:24898"/>
        <dbReference type="ChEBI" id="CHEBI:33019"/>
        <dbReference type="ChEBI" id="CHEBI:37565"/>
        <dbReference type="ChEBI" id="CHEBI:58805"/>
        <dbReference type="EC" id="2.7.7.65"/>
    </reaction>
</comment>
<dbReference type="GO" id="GO:1902201">
    <property type="term" value="P:negative regulation of bacterial-type flagellum-dependent cell motility"/>
    <property type="evidence" value="ECO:0007669"/>
    <property type="project" value="TreeGrafter"/>
</dbReference>
<dbReference type="PROSITE" id="PS50887">
    <property type="entry name" value="GGDEF"/>
    <property type="match status" value="1"/>
</dbReference>
<dbReference type="PANTHER" id="PTHR45138">
    <property type="entry name" value="REGULATORY COMPONENTS OF SENSORY TRANSDUCTION SYSTEM"/>
    <property type="match status" value="1"/>
</dbReference>
<feature type="transmembrane region" description="Helical" evidence="6">
    <location>
        <begin position="220"/>
        <end position="239"/>
    </location>
</feature>
<dbReference type="GO" id="GO:0016301">
    <property type="term" value="F:kinase activity"/>
    <property type="evidence" value="ECO:0007669"/>
    <property type="project" value="UniProtKB-KW"/>
</dbReference>
<dbReference type="InterPro" id="IPR050469">
    <property type="entry name" value="Diguanylate_Cyclase"/>
</dbReference>
<evidence type="ECO:0000256" key="5">
    <source>
        <dbReference type="ARBA" id="ARBA00034247"/>
    </source>
</evidence>
<dbReference type="Pfam" id="PF08448">
    <property type="entry name" value="PAS_4"/>
    <property type="match status" value="1"/>
</dbReference>
<dbReference type="CDD" id="cd01949">
    <property type="entry name" value="GGDEF"/>
    <property type="match status" value="1"/>
</dbReference>
<dbReference type="GO" id="GO:0043709">
    <property type="term" value="P:cell adhesion involved in single-species biofilm formation"/>
    <property type="evidence" value="ECO:0007669"/>
    <property type="project" value="TreeGrafter"/>
</dbReference>
<reference evidence="8 9" key="1">
    <citation type="submission" date="2018-01" db="EMBL/GenBank/DDBJ databases">
        <title>Denitrification phenotypes of diverse strains of Pseudomonas stutzeri.</title>
        <authorList>
            <person name="Milligan D.A."/>
            <person name="Bergaust L."/>
            <person name="Bakken L.R."/>
            <person name="Frostegard A."/>
        </authorList>
    </citation>
    <scope>NUCLEOTIDE SEQUENCE [LARGE SCALE GENOMIC DNA]</scope>
    <source>
        <strain evidence="8 9">28a3</strain>
    </source>
</reference>
<dbReference type="PANTHER" id="PTHR45138:SF9">
    <property type="entry name" value="DIGUANYLATE CYCLASE DGCM-RELATED"/>
    <property type="match status" value="1"/>
</dbReference>
<feature type="transmembrane region" description="Helical" evidence="6">
    <location>
        <begin position="105"/>
        <end position="122"/>
    </location>
</feature>
<dbReference type="GO" id="GO:0052621">
    <property type="term" value="F:diguanylate cyclase activity"/>
    <property type="evidence" value="ECO:0007669"/>
    <property type="project" value="UniProtKB-EC"/>
</dbReference>
<dbReference type="InterPro" id="IPR031621">
    <property type="entry name" value="HisKA_7TM"/>
</dbReference>